<dbReference type="InterPro" id="IPR005545">
    <property type="entry name" value="YCII"/>
</dbReference>
<evidence type="ECO:0000259" key="1">
    <source>
        <dbReference type="Pfam" id="PF03795"/>
    </source>
</evidence>
<dbReference type="PANTHER" id="PTHR35174">
    <property type="entry name" value="BLL7171 PROTEIN-RELATED"/>
    <property type="match status" value="1"/>
</dbReference>
<accession>A0A6A6NPX2</accession>
<proteinExistence type="predicted"/>
<dbReference type="InterPro" id="IPR011008">
    <property type="entry name" value="Dimeric_a/b-barrel"/>
</dbReference>
<dbReference type="SUPFAM" id="SSF54909">
    <property type="entry name" value="Dimeric alpha+beta barrel"/>
    <property type="match status" value="1"/>
</dbReference>
<organism evidence="2 3">
    <name type="scientific">Lineolata rhizophorae</name>
    <dbReference type="NCBI Taxonomy" id="578093"/>
    <lineage>
        <taxon>Eukaryota</taxon>
        <taxon>Fungi</taxon>
        <taxon>Dikarya</taxon>
        <taxon>Ascomycota</taxon>
        <taxon>Pezizomycotina</taxon>
        <taxon>Dothideomycetes</taxon>
        <taxon>Dothideomycetes incertae sedis</taxon>
        <taxon>Lineolatales</taxon>
        <taxon>Lineolataceae</taxon>
        <taxon>Lineolata</taxon>
    </lineage>
</organism>
<keyword evidence="3" id="KW-1185">Reference proteome</keyword>
<dbReference type="Proteomes" id="UP000799766">
    <property type="component" value="Unassembled WGS sequence"/>
</dbReference>
<sequence>MPRFMFIIKSNHDAEGGAMPPQEALEAMTAYNSSLSAAGILLAGEGLHPTKEGARVTFTDDVDARPPTVTKGPFTSDPVHTLVAGFWLVRCKDLDEALSWVKKCPLKLEGAQIEVRRIHEAEDFGHEFTPELRAEEERIRKEVEGRK</sequence>
<dbReference type="Gene3D" id="3.30.70.1060">
    <property type="entry name" value="Dimeric alpha+beta barrel"/>
    <property type="match status" value="1"/>
</dbReference>
<reference evidence="2" key="1">
    <citation type="journal article" date="2020" name="Stud. Mycol.">
        <title>101 Dothideomycetes genomes: a test case for predicting lifestyles and emergence of pathogens.</title>
        <authorList>
            <person name="Haridas S."/>
            <person name="Albert R."/>
            <person name="Binder M."/>
            <person name="Bloem J."/>
            <person name="Labutti K."/>
            <person name="Salamov A."/>
            <person name="Andreopoulos B."/>
            <person name="Baker S."/>
            <person name="Barry K."/>
            <person name="Bills G."/>
            <person name="Bluhm B."/>
            <person name="Cannon C."/>
            <person name="Castanera R."/>
            <person name="Culley D."/>
            <person name="Daum C."/>
            <person name="Ezra D."/>
            <person name="Gonzalez J."/>
            <person name="Henrissat B."/>
            <person name="Kuo A."/>
            <person name="Liang C."/>
            <person name="Lipzen A."/>
            <person name="Lutzoni F."/>
            <person name="Magnuson J."/>
            <person name="Mondo S."/>
            <person name="Nolan M."/>
            <person name="Ohm R."/>
            <person name="Pangilinan J."/>
            <person name="Park H.-J."/>
            <person name="Ramirez L."/>
            <person name="Alfaro M."/>
            <person name="Sun H."/>
            <person name="Tritt A."/>
            <person name="Yoshinaga Y."/>
            <person name="Zwiers L.-H."/>
            <person name="Turgeon B."/>
            <person name="Goodwin S."/>
            <person name="Spatafora J."/>
            <person name="Crous P."/>
            <person name="Grigoriev I."/>
        </authorList>
    </citation>
    <scope>NUCLEOTIDE SEQUENCE</scope>
    <source>
        <strain evidence="2">ATCC 16933</strain>
    </source>
</reference>
<dbReference type="Pfam" id="PF03795">
    <property type="entry name" value="YCII"/>
    <property type="match status" value="1"/>
</dbReference>
<dbReference type="PANTHER" id="PTHR35174:SF4">
    <property type="entry name" value="BLL7163 PROTEIN"/>
    <property type="match status" value="1"/>
</dbReference>
<protein>
    <submittedName>
        <fullName evidence="2">YCII-like protein</fullName>
    </submittedName>
</protein>
<evidence type="ECO:0000313" key="3">
    <source>
        <dbReference type="Proteomes" id="UP000799766"/>
    </source>
</evidence>
<gene>
    <name evidence="2" type="ORF">BDY21DRAFT_366981</name>
</gene>
<dbReference type="OrthoDB" id="3933054at2759"/>
<feature type="domain" description="YCII-related" evidence="1">
    <location>
        <begin position="4"/>
        <end position="118"/>
    </location>
</feature>
<evidence type="ECO:0000313" key="2">
    <source>
        <dbReference type="EMBL" id="KAF2453432.1"/>
    </source>
</evidence>
<name>A0A6A6NPX2_9PEZI</name>
<dbReference type="EMBL" id="MU001697">
    <property type="protein sequence ID" value="KAF2453432.1"/>
    <property type="molecule type" value="Genomic_DNA"/>
</dbReference>
<dbReference type="AlphaFoldDB" id="A0A6A6NPX2"/>